<protein>
    <recommendedName>
        <fullName evidence="8">FMN hydroxy acid dehydrogenase domain-containing protein</fullName>
    </recommendedName>
</protein>
<evidence type="ECO:0000256" key="2">
    <source>
        <dbReference type="ARBA" id="ARBA00022630"/>
    </source>
</evidence>
<feature type="binding site" evidence="7">
    <location>
        <begin position="109"/>
        <end position="111"/>
    </location>
    <ligand>
        <name>FMN</name>
        <dbReference type="ChEBI" id="CHEBI:58210"/>
    </ligand>
</feature>
<dbReference type="CDD" id="cd03332">
    <property type="entry name" value="LMO_FMN"/>
    <property type="match status" value="1"/>
</dbReference>
<evidence type="ECO:0000256" key="5">
    <source>
        <dbReference type="ARBA" id="ARBA00024042"/>
    </source>
</evidence>
<feature type="binding site" evidence="7">
    <location>
        <position position="161"/>
    </location>
    <ligand>
        <name>FMN</name>
        <dbReference type="ChEBI" id="CHEBI:58210"/>
    </ligand>
</feature>
<reference evidence="9" key="1">
    <citation type="submission" date="2023-06" db="EMBL/GenBank/DDBJ databases">
        <authorList>
            <person name="Noh H."/>
        </authorList>
    </citation>
    <scope>NUCLEOTIDE SEQUENCE</scope>
    <source>
        <strain evidence="9">DUCC20226</strain>
    </source>
</reference>
<evidence type="ECO:0000313" key="10">
    <source>
        <dbReference type="Proteomes" id="UP001265746"/>
    </source>
</evidence>
<evidence type="ECO:0000256" key="4">
    <source>
        <dbReference type="ARBA" id="ARBA00023002"/>
    </source>
</evidence>
<feature type="binding site" evidence="7">
    <location>
        <position position="198"/>
    </location>
    <ligand>
        <name>glyoxylate</name>
        <dbReference type="ChEBI" id="CHEBI:36655"/>
    </ligand>
</feature>
<accession>A0AAD9SLT3</accession>
<dbReference type="SUPFAM" id="SSF51395">
    <property type="entry name" value="FMN-linked oxidoreductases"/>
    <property type="match status" value="1"/>
</dbReference>
<feature type="binding site" evidence="7">
    <location>
        <position position="163"/>
    </location>
    <ligand>
        <name>glyoxylate</name>
        <dbReference type="ChEBI" id="CHEBI:36655"/>
    </ligand>
</feature>
<feature type="active site" description="Proton acceptor" evidence="6">
    <location>
        <position position="301"/>
    </location>
</feature>
<dbReference type="Proteomes" id="UP001265746">
    <property type="component" value="Unassembled WGS sequence"/>
</dbReference>
<dbReference type="GO" id="GO:0010181">
    <property type="term" value="F:FMN binding"/>
    <property type="evidence" value="ECO:0007669"/>
    <property type="project" value="InterPro"/>
</dbReference>
<feature type="binding site" evidence="7">
    <location>
        <begin position="355"/>
        <end position="356"/>
    </location>
    <ligand>
        <name>FMN</name>
        <dbReference type="ChEBI" id="CHEBI:58210"/>
    </ligand>
</feature>
<gene>
    <name evidence="9" type="ORF">N8I77_004663</name>
</gene>
<feature type="binding site" evidence="7">
    <location>
        <position position="301"/>
    </location>
    <ligand>
        <name>glyoxylate</name>
        <dbReference type="ChEBI" id="CHEBI:36655"/>
    </ligand>
</feature>
<dbReference type="PANTHER" id="PTHR10578">
    <property type="entry name" value="S -2-HYDROXY-ACID OXIDASE-RELATED"/>
    <property type="match status" value="1"/>
</dbReference>
<dbReference type="FunFam" id="3.20.20.70:FF:000132">
    <property type="entry name" value="FMN dependent dehydrogenase"/>
    <property type="match status" value="1"/>
</dbReference>
<dbReference type="Gene3D" id="3.20.20.70">
    <property type="entry name" value="Aldolase class I"/>
    <property type="match status" value="1"/>
</dbReference>
<dbReference type="InterPro" id="IPR008259">
    <property type="entry name" value="FMN_hydac_DH_AS"/>
</dbReference>
<keyword evidence="10" id="KW-1185">Reference proteome</keyword>
<keyword evidence="3 7" id="KW-0288">FMN</keyword>
<feature type="domain" description="FMN hydroxy acid dehydrogenase" evidence="8">
    <location>
        <begin position="30"/>
        <end position="406"/>
    </location>
</feature>
<evidence type="ECO:0000259" key="8">
    <source>
        <dbReference type="PROSITE" id="PS51349"/>
    </source>
</evidence>
<organism evidence="9 10">
    <name type="scientific">Phomopsis amygdali</name>
    <name type="common">Fusicoccum amygdali</name>
    <dbReference type="NCBI Taxonomy" id="1214568"/>
    <lineage>
        <taxon>Eukaryota</taxon>
        <taxon>Fungi</taxon>
        <taxon>Dikarya</taxon>
        <taxon>Ascomycota</taxon>
        <taxon>Pezizomycotina</taxon>
        <taxon>Sordariomycetes</taxon>
        <taxon>Sordariomycetidae</taxon>
        <taxon>Diaporthales</taxon>
        <taxon>Diaporthaceae</taxon>
        <taxon>Diaporthe</taxon>
    </lineage>
</organism>
<feature type="binding site" evidence="7">
    <location>
        <position position="277"/>
    </location>
    <ligand>
        <name>FMN</name>
        <dbReference type="ChEBI" id="CHEBI:58210"/>
    </ligand>
</feature>
<proteinExistence type="inferred from homology"/>
<feature type="binding site" evidence="7">
    <location>
        <position position="138"/>
    </location>
    <ligand>
        <name>FMN</name>
        <dbReference type="ChEBI" id="CHEBI:58210"/>
    </ligand>
</feature>
<evidence type="ECO:0000256" key="1">
    <source>
        <dbReference type="ARBA" id="ARBA00001917"/>
    </source>
</evidence>
<evidence type="ECO:0000313" key="9">
    <source>
        <dbReference type="EMBL" id="KAK2611313.1"/>
    </source>
</evidence>
<dbReference type="PROSITE" id="PS51349">
    <property type="entry name" value="FMN_HYDROXY_ACID_DH_2"/>
    <property type="match status" value="1"/>
</dbReference>
<keyword evidence="2 7" id="KW-0285">Flavoprotein</keyword>
<feature type="binding site" evidence="7">
    <location>
        <position position="56"/>
    </location>
    <ligand>
        <name>glyoxylate</name>
        <dbReference type="ChEBI" id="CHEBI:36655"/>
    </ligand>
</feature>
<dbReference type="GO" id="GO:0016491">
    <property type="term" value="F:oxidoreductase activity"/>
    <property type="evidence" value="ECO:0007669"/>
    <property type="project" value="UniProtKB-KW"/>
</dbReference>
<dbReference type="EMBL" id="JAUJFL010000002">
    <property type="protein sequence ID" value="KAK2611313.1"/>
    <property type="molecule type" value="Genomic_DNA"/>
</dbReference>
<evidence type="ECO:0000256" key="6">
    <source>
        <dbReference type="PIRSR" id="PIRSR000138-1"/>
    </source>
</evidence>
<feature type="binding site" evidence="7">
    <location>
        <begin position="332"/>
        <end position="336"/>
    </location>
    <ligand>
        <name>FMN</name>
        <dbReference type="ChEBI" id="CHEBI:58210"/>
    </ligand>
</feature>
<keyword evidence="4" id="KW-0560">Oxidoreductase</keyword>
<dbReference type="InterPro" id="IPR012133">
    <property type="entry name" value="Alpha-hydoxy_acid_DH_FMN"/>
</dbReference>
<name>A0AAD9SLT3_PHOAM</name>
<dbReference type="PROSITE" id="PS00557">
    <property type="entry name" value="FMN_HYDROXY_ACID_DH_1"/>
    <property type="match status" value="1"/>
</dbReference>
<dbReference type="PIRSF" id="PIRSF000138">
    <property type="entry name" value="Al-hdrx_acd_dh"/>
    <property type="match status" value="1"/>
</dbReference>
<comment type="cofactor">
    <cofactor evidence="1">
        <name>FMN</name>
        <dbReference type="ChEBI" id="CHEBI:58210"/>
    </cofactor>
</comment>
<dbReference type="AlphaFoldDB" id="A0AAD9SLT3"/>
<dbReference type="InterPro" id="IPR000262">
    <property type="entry name" value="FMN-dep_DH"/>
</dbReference>
<feature type="binding site" evidence="7">
    <location>
        <position position="304"/>
    </location>
    <ligand>
        <name>glyoxylate</name>
        <dbReference type="ChEBI" id="CHEBI:36655"/>
    </ligand>
</feature>
<dbReference type="Pfam" id="PF01070">
    <property type="entry name" value="FMN_dh"/>
    <property type="match status" value="1"/>
</dbReference>
<comment type="similarity">
    <text evidence="5">Belongs to the FMN-dependent alpha-hydroxy acid dehydrogenase family.</text>
</comment>
<dbReference type="InterPro" id="IPR013785">
    <property type="entry name" value="Aldolase_TIM"/>
</dbReference>
<feature type="binding site" evidence="7">
    <location>
        <position position="299"/>
    </location>
    <ligand>
        <name>FMN</name>
        <dbReference type="ChEBI" id="CHEBI:58210"/>
    </ligand>
</feature>
<feature type="binding site" evidence="7">
    <location>
        <position position="189"/>
    </location>
    <ligand>
        <name>FMN</name>
        <dbReference type="ChEBI" id="CHEBI:58210"/>
    </ligand>
</feature>
<evidence type="ECO:0000256" key="3">
    <source>
        <dbReference type="ARBA" id="ARBA00022643"/>
    </source>
</evidence>
<dbReference type="PANTHER" id="PTHR10578:SF86">
    <property type="entry name" value="DEPENDENT DEHYDROGENASE, PUTATIVE (AFU_ORTHOLOGUE AFUA_6G02720)-RELATED"/>
    <property type="match status" value="1"/>
</dbReference>
<comment type="caution">
    <text evidence="9">The sequence shown here is derived from an EMBL/GenBank/DDBJ whole genome shotgun (WGS) entry which is preliminary data.</text>
</comment>
<dbReference type="InterPro" id="IPR037396">
    <property type="entry name" value="FMN_HAD"/>
</dbReference>
<sequence>MAGSDDNGDDRLPFGDYQLELYKNGVLLGEPPVVTTNPNGLEAQARKVMAPGPFNYIYGGAGEAATMEANRLAFRQWKIIPRVLRPTVPRDLSVELFGKKYPSPVVMAPIGVQGAYHQDRELGVAEACTELGVPFTLSTASTSTIEEVAAASGAGSPRWFQLYWPQDDGITASLLGRARDSGYTALVVTLDTFTLAWRPLDLDGGFLPFIQGQGIEIGLSDPVFRRKFAEANDGDTPEDSPLLAAQAFIREAFSGHAHSWEDLALLRKHWDGPIVLKGILSVEDARAAARHGMDGIIVSNHGGRQLDGAVPSLEMLPEIVDAVGKELTVMFDSGIRTGADIVKALCLGAQAVLVGRPVMYGLGIAGKEGAKHVLAGLLAEIDQTLGLCCVRSVAELNRGILRKLAYGGDVKSSL</sequence>
<evidence type="ECO:0000256" key="7">
    <source>
        <dbReference type="PIRSR" id="PIRSR000138-2"/>
    </source>
</evidence>
<dbReference type="InterPro" id="IPR037350">
    <property type="entry name" value="LMO_FMN"/>
</dbReference>